<keyword evidence="6" id="KW-0862">Zinc</keyword>
<keyword evidence="16" id="KW-1185">Reference proteome</keyword>
<feature type="domain" description="C2H2-type" evidence="13">
    <location>
        <begin position="412"/>
        <end position="441"/>
    </location>
</feature>
<evidence type="ECO:0000313" key="16">
    <source>
        <dbReference type="Proteomes" id="UP000030764"/>
    </source>
</evidence>
<evidence type="ECO:0000256" key="3">
    <source>
        <dbReference type="ARBA" id="ARBA00022723"/>
    </source>
</evidence>
<dbReference type="PROSITE" id="PS50157">
    <property type="entry name" value="ZINC_FINGER_C2H2_2"/>
    <property type="match status" value="4"/>
</dbReference>
<dbReference type="GO" id="GO:0008270">
    <property type="term" value="F:zinc ion binding"/>
    <property type="evidence" value="ECO:0007669"/>
    <property type="project" value="UniProtKB-KW"/>
</dbReference>
<dbReference type="EMBL" id="KL367553">
    <property type="protein sequence ID" value="KFD64633.1"/>
    <property type="molecule type" value="Genomic_DNA"/>
</dbReference>
<feature type="domain" description="C2H2-type" evidence="13">
    <location>
        <begin position="442"/>
        <end position="472"/>
    </location>
</feature>
<evidence type="ECO:0000256" key="7">
    <source>
        <dbReference type="ARBA" id="ARBA00023015"/>
    </source>
</evidence>
<evidence type="ECO:0000256" key="12">
    <source>
        <dbReference type="SAM" id="MobiDB-lite"/>
    </source>
</evidence>
<proteinExistence type="inferred from homology"/>
<dbReference type="Pfam" id="PF23561">
    <property type="entry name" value="zf-C2H2_15"/>
    <property type="match status" value="1"/>
</dbReference>
<evidence type="ECO:0000256" key="4">
    <source>
        <dbReference type="ARBA" id="ARBA00022737"/>
    </source>
</evidence>
<keyword evidence="9" id="KW-0804">Transcription</keyword>
<dbReference type="SUPFAM" id="SSF57667">
    <property type="entry name" value="beta-beta-alpha zinc fingers"/>
    <property type="match status" value="3"/>
</dbReference>
<dbReference type="InterPro" id="IPR036236">
    <property type="entry name" value="Znf_C2H2_sf"/>
</dbReference>
<feature type="region of interest" description="Disordered" evidence="12">
    <location>
        <begin position="1"/>
        <end position="43"/>
    </location>
</feature>
<dbReference type="FunFam" id="3.30.160.60:FF:000048">
    <property type="entry name" value="GLI family zinc finger 3"/>
    <property type="match status" value="1"/>
</dbReference>
<evidence type="ECO:0000256" key="9">
    <source>
        <dbReference type="ARBA" id="ARBA00023163"/>
    </source>
</evidence>
<evidence type="ECO:0000256" key="5">
    <source>
        <dbReference type="ARBA" id="ARBA00022771"/>
    </source>
</evidence>
<dbReference type="InterPro" id="IPR043359">
    <property type="entry name" value="GLI-like"/>
</dbReference>
<feature type="region of interest" description="Disordered" evidence="12">
    <location>
        <begin position="486"/>
        <end position="578"/>
    </location>
</feature>
<organism evidence="14 16">
    <name type="scientific">Trichuris suis</name>
    <name type="common">pig whipworm</name>
    <dbReference type="NCBI Taxonomy" id="68888"/>
    <lineage>
        <taxon>Eukaryota</taxon>
        <taxon>Metazoa</taxon>
        <taxon>Ecdysozoa</taxon>
        <taxon>Nematoda</taxon>
        <taxon>Enoplea</taxon>
        <taxon>Dorylaimia</taxon>
        <taxon>Trichinellida</taxon>
        <taxon>Trichuridae</taxon>
        <taxon>Trichuris</taxon>
    </lineage>
</organism>
<evidence type="ECO:0000256" key="6">
    <source>
        <dbReference type="ARBA" id="ARBA00022833"/>
    </source>
</evidence>
<dbReference type="EMBL" id="KL363311">
    <property type="protein sequence ID" value="KFD47880.1"/>
    <property type="molecule type" value="Genomic_DNA"/>
</dbReference>
<keyword evidence="10" id="KW-0539">Nucleus</keyword>
<keyword evidence="4" id="KW-0677">Repeat</keyword>
<dbReference type="GO" id="GO:0000978">
    <property type="term" value="F:RNA polymerase II cis-regulatory region sequence-specific DNA binding"/>
    <property type="evidence" value="ECO:0007669"/>
    <property type="project" value="TreeGrafter"/>
</dbReference>
<evidence type="ECO:0000256" key="11">
    <source>
        <dbReference type="PROSITE-ProRule" id="PRU00042"/>
    </source>
</evidence>
<evidence type="ECO:0000256" key="10">
    <source>
        <dbReference type="ARBA" id="ARBA00023242"/>
    </source>
</evidence>
<dbReference type="Gene3D" id="3.30.160.60">
    <property type="entry name" value="Classic Zinc Finger"/>
    <property type="match status" value="5"/>
</dbReference>
<evidence type="ECO:0000313" key="14">
    <source>
        <dbReference type="EMBL" id="KFD47880.1"/>
    </source>
</evidence>
<gene>
    <name evidence="14" type="ORF">M513_11233</name>
    <name evidence="15" type="ORF">M514_11233</name>
</gene>
<evidence type="ECO:0000256" key="1">
    <source>
        <dbReference type="ARBA" id="ARBA00004123"/>
    </source>
</evidence>
<feature type="region of interest" description="Disordered" evidence="12">
    <location>
        <begin position="304"/>
        <end position="333"/>
    </location>
</feature>
<evidence type="ECO:0000256" key="8">
    <source>
        <dbReference type="ARBA" id="ARBA00023125"/>
    </source>
</evidence>
<evidence type="ECO:0000259" key="13">
    <source>
        <dbReference type="PROSITE" id="PS50157"/>
    </source>
</evidence>
<dbReference type="PANTHER" id="PTHR45718:SF8">
    <property type="entry name" value="GLIS FAMILY ZINC FINGER 2"/>
    <property type="match status" value="1"/>
</dbReference>
<dbReference type="GO" id="GO:0005634">
    <property type="term" value="C:nucleus"/>
    <property type="evidence" value="ECO:0007669"/>
    <property type="project" value="UniProtKB-SubCell"/>
</dbReference>
<dbReference type="PANTHER" id="PTHR45718">
    <property type="entry name" value="TRANSCRIPTIONAL ACTIVATOR CUBITUS INTERRUPTUS"/>
    <property type="match status" value="1"/>
</dbReference>
<dbReference type="GO" id="GO:0000981">
    <property type="term" value="F:DNA-binding transcription factor activity, RNA polymerase II-specific"/>
    <property type="evidence" value="ECO:0007669"/>
    <property type="project" value="TreeGrafter"/>
</dbReference>
<dbReference type="AlphaFoldDB" id="A0A085LSD4"/>
<accession>A0A085LSD4</accession>
<keyword evidence="8" id="KW-0238">DNA-binding</keyword>
<dbReference type="Pfam" id="PF00096">
    <property type="entry name" value="zf-C2H2"/>
    <property type="match status" value="3"/>
</dbReference>
<feature type="compositionally biased region" description="Basic and acidic residues" evidence="12">
    <location>
        <begin position="518"/>
        <end position="532"/>
    </location>
</feature>
<feature type="domain" description="C2H2-type" evidence="13">
    <location>
        <begin position="473"/>
        <end position="503"/>
    </location>
</feature>
<dbReference type="GO" id="GO:0140297">
    <property type="term" value="F:DNA-binding transcription factor binding"/>
    <property type="evidence" value="ECO:0007669"/>
    <property type="project" value="UniProtKB-ARBA"/>
</dbReference>
<evidence type="ECO:0000313" key="15">
    <source>
        <dbReference type="EMBL" id="KFD64633.1"/>
    </source>
</evidence>
<dbReference type="FunFam" id="3.30.160.60:FF:000036">
    <property type="entry name" value="GLI family zinc finger 3"/>
    <property type="match status" value="1"/>
</dbReference>
<dbReference type="SMART" id="SM00355">
    <property type="entry name" value="ZnF_C2H2"/>
    <property type="match status" value="5"/>
</dbReference>
<dbReference type="FunFam" id="3.30.160.60:FF:000031">
    <property type="entry name" value="GLI family zinc finger 3"/>
    <property type="match status" value="1"/>
</dbReference>
<name>A0A085LSD4_9BILA</name>
<evidence type="ECO:0000256" key="2">
    <source>
        <dbReference type="ARBA" id="ARBA00010831"/>
    </source>
</evidence>
<feature type="compositionally biased region" description="Polar residues" evidence="12">
    <location>
        <begin position="15"/>
        <end position="26"/>
    </location>
</feature>
<comment type="similarity">
    <text evidence="2">Belongs to the GLI C2H2-type zinc-finger protein family.</text>
</comment>
<keyword evidence="7" id="KW-0805">Transcription regulation</keyword>
<feature type="compositionally biased region" description="Low complexity" evidence="12">
    <location>
        <begin position="551"/>
        <end position="573"/>
    </location>
</feature>
<dbReference type="FunFam" id="3.30.160.60:FF:000019">
    <property type="entry name" value="GLI family zinc finger 3"/>
    <property type="match status" value="1"/>
</dbReference>
<keyword evidence="3" id="KW-0479">Metal-binding</keyword>
<dbReference type="PROSITE" id="PS00028">
    <property type="entry name" value="ZINC_FINGER_C2H2_1"/>
    <property type="match status" value="3"/>
</dbReference>
<dbReference type="Proteomes" id="UP000030764">
    <property type="component" value="Unassembled WGS sequence"/>
</dbReference>
<reference evidence="14 16" key="1">
    <citation type="journal article" date="2014" name="Nat. Genet.">
        <title>Genome and transcriptome of the porcine whipworm Trichuris suis.</title>
        <authorList>
            <person name="Jex A.R."/>
            <person name="Nejsum P."/>
            <person name="Schwarz E.M."/>
            <person name="Hu L."/>
            <person name="Young N.D."/>
            <person name="Hall R.S."/>
            <person name="Korhonen P.K."/>
            <person name="Liao S."/>
            <person name="Thamsborg S."/>
            <person name="Xia J."/>
            <person name="Xu P."/>
            <person name="Wang S."/>
            <person name="Scheerlinck J.P."/>
            <person name="Hofmann A."/>
            <person name="Sternberg P.W."/>
            <person name="Wang J."/>
            <person name="Gasser R.B."/>
        </authorList>
    </citation>
    <scope>NUCLEOTIDE SEQUENCE [LARGE SCALE GENOMIC DNA]</scope>
    <source>
        <strain evidence="15">DCEP-RM93F</strain>
        <strain evidence="14">DCEP-RM93M</strain>
    </source>
</reference>
<keyword evidence="5 11" id="KW-0863">Zinc-finger</keyword>
<comment type="subcellular location">
    <subcellularLocation>
        <location evidence="1">Nucleus</location>
    </subcellularLocation>
</comment>
<dbReference type="InterPro" id="IPR056436">
    <property type="entry name" value="Znf-C2H2_ZIC1-5/GLI1-3-like"/>
</dbReference>
<protein>
    <recommendedName>
        <fullName evidence="13">C2H2-type domain-containing protein</fullName>
    </recommendedName>
</protein>
<dbReference type="InterPro" id="IPR013087">
    <property type="entry name" value="Znf_C2H2_type"/>
</dbReference>
<dbReference type="Proteomes" id="UP000030758">
    <property type="component" value="Unassembled WGS sequence"/>
</dbReference>
<feature type="domain" description="C2H2-type" evidence="13">
    <location>
        <begin position="384"/>
        <end position="411"/>
    </location>
</feature>
<sequence>MPNGADWLGEDKKISCQQTSTGQRRSAFSVPSGGGRQESSNWLNAYSSTGSIDSTALRTSPSAMASFPFLPPSVDAQQSAWLTAAFQAMPTGNGQLPSSRPSSGSTVDIWSTWRTSSDSRPTGAQSVPPSITPYPFNPCFWFNPTSVYANARAASSGHEVPANRKRPLSSSPGFEMLNLSLKEAVRSNASLLSSLSSVNSISSTSSVSSVGHGSMSGSPAAALNHLYASNSLLYPFLNGGGPLPQSFGFGLPFGLPGGLTPPSTTVPPFFFPFTNPQATTGLNANGDATAEVLAKECTVKPGRHEKFSEDASSKAAPPTGAVPETTGLSTEVGGDVDENEEELAETDCYWENCNQRHVSQDDLVKHVIDSHIEMSNKLFVCRWRSCSRDRKPFKAKYMLVVHMRRHTGEKPHRCQFAGCAKAYSRLENLKTHMRSHTGEKPYSCEFPGCEKSFTNASDRAKHQNRTHSDEKPYVCPVPGCDKRYTDPSSLRKHMKTTHGEDSLRQYKRSKRSSTTLDKPWEGSDDVKDDRRQFIHTGNPSPMDTGGDYKSDNPSSVNSASSSSNSPNSGSNADTCCSSSVSPYHNDSGVEMTSKLLPSVSTITVDSGISLPLEHELVYCTVEAGNGSVDLDGSSVRPHDLLRHCRRQDIKSAVLSFDGMPLNLEIHRKGGNGPHDGQNVGPSYRYLDVIDRLSEASGSSFKDSFESDKESCISSVSCWLQDNRHSVVHETQNSQEEKAWFSSESSQEMRHGRCCCLTSCKYSPACRPHLSCQCYYAPPCQYVDYVCHCECCAFGHCSNFRRESVWQNQQRSNTQTTCNQDMYLPQLHCERSPDNPTYIANGNVLTSRLPDSHEAYQPCAYTHSLPHLSAPTVVPAHLHNYATVSNESAREVVNLAGVSVNHFIDPGAASEGTRENYIEVPTSQQQQVHDVAANLRDLCLEADDDRSSVDQQYLHAQAYAPP</sequence>